<protein>
    <recommendedName>
        <fullName evidence="1">Condensation domain-containing protein</fullName>
    </recommendedName>
</protein>
<feature type="domain" description="Condensation" evidence="1">
    <location>
        <begin position="39"/>
        <end position="323"/>
    </location>
</feature>
<dbReference type="GO" id="GO:0008610">
    <property type="term" value="P:lipid biosynthetic process"/>
    <property type="evidence" value="ECO:0007669"/>
    <property type="project" value="UniProtKB-ARBA"/>
</dbReference>
<evidence type="ECO:0000313" key="2">
    <source>
        <dbReference type="EMBL" id="MBP2703739.1"/>
    </source>
</evidence>
<organism evidence="2 3">
    <name type="scientific">Microbispora oryzae</name>
    <dbReference type="NCBI Taxonomy" id="2806554"/>
    <lineage>
        <taxon>Bacteria</taxon>
        <taxon>Bacillati</taxon>
        <taxon>Actinomycetota</taxon>
        <taxon>Actinomycetes</taxon>
        <taxon>Streptosporangiales</taxon>
        <taxon>Streptosporangiaceae</taxon>
        <taxon>Microbispora</taxon>
    </lineage>
</organism>
<dbReference type="InterPro" id="IPR023213">
    <property type="entry name" value="CAT-like_dom_sf"/>
</dbReference>
<dbReference type="GO" id="GO:0009366">
    <property type="term" value="C:enterobactin synthetase complex"/>
    <property type="evidence" value="ECO:0007669"/>
    <property type="project" value="TreeGrafter"/>
</dbReference>
<dbReference type="Gene3D" id="3.30.559.30">
    <property type="entry name" value="Nonribosomal peptide synthetase, condensation domain"/>
    <property type="match status" value="1"/>
</dbReference>
<evidence type="ECO:0000313" key="3">
    <source>
        <dbReference type="Proteomes" id="UP000674234"/>
    </source>
</evidence>
<dbReference type="PANTHER" id="PTHR45527">
    <property type="entry name" value="NONRIBOSOMAL PEPTIDE SYNTHETASE"/>
    <property type="match status" value="1"/>
</dbReference>
<dbReference type="RefSeq" id="WP_210155025.1">
    <property type="nucleotide sequence ID" value="NZ_JAFCNB010000003.1"/>
</dbReference>
<evidence type="ECO:0000259" key="1">
    <source>
        <dbReference type="Pfam" id="PF00668"/>
    </source>
</evidence>
<dbReference type="GO" id="GO:0047527">
    <property type="term" value="F:2,3-dihydroxybenzoate-serine ligase activity"/>
    <property type="evidence" value="ECO:0007669"/>
    <property type="project" value="TreeGrafter"/>
</dbReference>
<reference evidence="2" key="1">
    <citation type="submission" date="2021-02" db="EMBL/GenBank/DDBJ databases">
        <title>Draft genome sequence of Microbispora sp. RL4-1S isolated from rice leaves in Thailand.</title>
        <authorList>
            <person name="Muangham S."/>
            <person name="Duangmal K."/>
        </authorList>
    </citation>
    <scope>NUCLEOTIDE SEQUENCE</scope>
    <source>
        <strain evidence="2">RL4-1S</strain>
    </source>
</reference>
<dbReference type="InterPro" id="IPR001242">
    <property type="entry name" value="Condensation_dom"/>
</dbReference>
<gene>
    <name evidence="2" type="ORF">JOL79_07975</name>
</gene>
<dbReference type="AlphaFoldDB" id="A0A941API5"/>
<comment type="caution">
    <text evidence="2">The sequence shown here is derived from an EMBL/GenBank/DDBJ whole genome shotgun (WGS) entry which is preliminary data.</text>
</comment>
<keyword evidence="3" id="KW-1185">Reference proteome</keyword>
<dbReference type="GO" id="GO:0043041">
    <property type="term" value="P:amino acid activation for nonribosomal peptide biosynthetic process"/>
    <property type="evidence" value="ECO:0007669"/>
    <property type="project" value="TreeGrafter"/>
</dbReference>
<dbReference type="GO" id="GO:0009239">
    <property type="term" value="P:enterobactin biosynthetic process"/>
    <property type="evidence" value="ECO:0007669"/>
    <property type="project" value="TreeGrafter"/>
</dbReference>
<proteinExistence type="predicted"/>
<dbReference type="PANTHER" id="PTHR45527:SF1">
    <property type="entry name" value="FATTY ACID SYNTHASE"/>
    <property type="match status" value="1"/>
</dbReference>
<dbReference type="Pfam" id="PF00668">
    <property type="entry name" value="Condensation"/>
    <property type="match status" value="1"/>
</dbReference>
<dbReference type="GO" id="GO:0005829">
    <property type="term" value="C:cytosol"/>
    <property type="evidence" value="ECO:0007669"/>
    <property type="project" value="TreeGrafter"/>
</dbReference>
<dbReference type="EMBL" id="JAFCNB010000003">
    <property type="protein sequence ID" value="MBP2703739.1"/>
    <property type="molecule type" value="Genomic_DNA"/>
</dbReference>
<accession>A0A941API5</accession>
<name>A0A941API5_9ACTN</name>
<dbReference type="SUPFAM" id="SSF52777">
    <property type="entry name" value="CoA-dependent acyltransferases"/>
    <property type="match status" value="2"/>
</dbReference>
<dbReference type="GO" id="GO:0031177">
    <property type="term" value="F:phosphopantetheine binding"/>
    <property type="evidence" value="ECO:0007669"/>
    <property type="project" value="TreeGrafter"/>
</dbReference>
<dbReference type="Proteomes" id="UP000674234">
    <property type="component" value="Unassembled WGS sequence"/>
</dbReference>
<sequence>MTNQAPSPIAPTALPLSLQHTENMPAGFAASTNVPIVAARFGDGLCPDRLARAFASVVARHEALRLRFVSGPGGPAGQVIAAAGAVVRDSLPGVTDDAEVTAEFERILRDPMDLASDGPVISRIYRLGDGGHAALFAVSHVAADGWSAGVLRRDISRLYLRPPDGALPALEEDYYSRHMPAQRRPGETLTARQAGFFRSSLRGVPALPARRGPDTSPVPAYRYAGRRLADADASAVFDLARRLRTTPAKILMAAAFLALRDYFGRDSFGVLDVGAARSRGQADWVGLLSKGVPVPVRARDDMTAGGFVADVHRQSLQALHMINEPYTLKRVLTLLHGTGESDMASALYRRFWTDEAPSSHSVMFNCLTVPPAPAAPFGPDVAVRPLFPRVPQAPQKSRISDLDVLPVIEGTSITVAVAAHPGVHDAADVERVLSSFERVLIRWARDWDGDAPLSRFR</sequence>
<dbReference type="Gene3D" id="3.30.559.10">
    <property type="entry name" value="Chloramphenicol acetyltransferase-like domain"/>
    <property type="match status" value="1"/>
</dbReference>